<evidence type="ECO:0000256" key="3">
    <source>
        <dbReference type="ARBA" id="ARBA00022989"/>
    </source>
</evidence>
<comment type="subcellular location">
    <subcellularLocation>
        <location evidence="1">Membrane</location>
        <topology evidence="1">Multi-pass membrane protein</topology>
    </subcellularLocation>
</comment>
<proteinExistence type="predicted"/>
<dbReference type="AlphaFoldDB" id="A0A2A6BA87"/>
<dbReference type="GO" id="GO:0035869">
    <property type="term" value="C:ciliary transition zone"/>
    <property type="evidence" value="ECO:0000318"/>
    <property type="project" value="GO_Central"/>
</dbReference>
<keyword evidence="6" id="KW-1185">Reference proteome</keyword>
<accession>A0A2A6BA87</accession>
<keyword evidence="2" id="KW-0812">Transmembrane</keyword>
<dbReference type="InterPro" id="IPR019184">
    <property type="entry name" value="Uncharacterised_TM-17"/>
</dbReference>
<evidence type="ECO:0000313" key="5">
    <source>
        <dbReference type="EnsemblMetazoa" id="PPA15288.1"/>
    </source>
</evidence>
<protein>
    <submittedName>
        <fullName evidence="5">Uncharacterized protein</fullName>
    </submittedName>
</protein>
<dbReference type="PANTHER" id="PTHR13531:SF6">
    <property type="entry name" value="TMEM (HUMAN TRANSMEMBRANE PROTEIN) HOMOLOG"/>
    <property type="match status" value="1"/>
</dbReference>
<gene>
    <name evidence="5" type="primary">WBGene00104842</name>
</gene>
<evidence type="ECO:0000256" key="1">
    <source>
        <dbReference type="ARBA" id="ARBA00004141"/>
    </source>
</evidence>
<dbReference type="OrthoDB" id="311720at2759"/>
<dbReference type="GO" id="GO:0016020">
    <property type="term" value="C:membrane"/>
    <property type="evidence" value="ECO:0007669"/>
    <property type="project" value="UniProtKB-SubCell"/>
</dbReference>
<dbReference type="Proteomes" id="UP000005239">
    <property type="component" value="Unassembled WGS sequence"/>
</dbReference>
<sequence length="228" mass="25888">MADPKPAEERTAPKNPKARECMTSLPLQMSLHYNALLAPFLFIVGISSFIYKYPYLSPIYQVILIAVHILHVSIETVRLVLGFVGNLGEKVPALSGFWITSLLLQLPISIFLVRVVVSRFRNREYEGVSDLIISHKFLFSGRSLGYLSPARRDMALLHAHPLRADTESKWNEERQSIYRNRQVVLGWAVIRAISDYHVRQFKAALAEEEEREAVDPAATVSPKTEKTE</sequence>
<reference evidence="5" key="2">
    <citation type="submission" date="2022-06" db="UniProtKB">
        <authorList>
            <consortium name="EnsemblMetazoa"/>
        </authorList>
    </citation>
    <scope>IDENTIFICATION</scope>
    <source>
        <strain evidence="5">PS312</strain>
    </source>
</reference>
<keyword evidence="3" id="KW-1133">Transmembrane helix</keyword>
<dbReference type="PANTHER" id="PTHR13531">
    <property type="entry name" value="GEO07735P1-RELATED-RELATED"/>
    <property type="match status" value="1"/>
</dbReference>
<dbReference type="Pfam" id="PF09799">
    <property type="entry name" value="Transmemb_17"/>
    <property type="match status" value="1"/>
</dbReference>
<accession>A0A8R1UC14</accession>
<evidence type="ECO:0000256" key="2">
    <source>
        <dbReference type="ARBA" id="ARBA00022692"/>
    </source>
</evidence>
<name>A0A2A6BA87_PRIPA</name>
<reference evidence="6" key="1">
    <citation type="journal article" date="2008" name="Nat. Genet.">
        <title>The Pristionchus pacificus genome provides a unique perspective on nematode lifestyle and parasitism.</title>
        <authorList>
            <person name="Dieterich C."/>
            <person name="Clifton S.W."/>
            <person name="Schuster L.N."/>
            <person name="Chinwalla A."/>
            <person name="Delehaunty K."/>
            <person name="Dinkelacker I."/>
            <person name="Fulton L."/>
            <person name="Fulton R."/>
            <person name="Godfrey J."/>
            <person name="Minx P."/>
            <person name="Mitreva M."/>
            <person name="Roeseler W."/>
            <person name="Tian H."/>
            <person name="Witte H."/>
            <person name="Yang S.P."/>
            <person name="Wilson R.K."/>
            <person name="Sommer R.J."/>
        </authorList>
    </citation>
    <scope>NUCLEOTIDE SEQUENCE [LARGE SCALE GENOMIC DNA]</scope>
    <source>
        <strain evidence="6">PS312</strain>
    </source>
</reference>
<keyword evidence="4" id="KW-0472">Membrane</keyword>
<dbReference type="GO" id="GO:1905515">
    <property type="term" value="P:non-motile cilium assembly"/>
    <property type="evidence" value="ECO:0000318"/>
    <property type="project" value="GO_Central"/>
</dbReference>
<evidence type="ECO:0000313" key="6">
    <source>
        <dbReference type="Proteomes" id="UP000005239"/>
    </source>
</evidence>
<organism evidence="5 6">
    <name type="scientific">Pristionchus pacificus</name>
    <name type="common">Parasitic nematode worm</name>
    <dbReference type="NCBI Taxonomy" id="54126"/>
    <lineage>
        <taxon>Eukaryota</taxon>
        <taxon>Metazoa</taxon>
        <taxon>Ecdysozoa</taxon>
        <taxon>Nematoda</taxon>
        <taxon>Chromadorea</taxon>
        <taxon>Rhabditida</taxon>
        <taxon>Rhabditina</taxon>
        <taxon>Diplogasteromorpha</taxon>
        <taxon>Diplogasteroidea</taxon>
        <taxon>Neodiplogasteridae</taxon>
        <taxon>Pristionchus</taxon>
    </lineage>
</organism>
<evidence type="ECO:0000256" key="4">
    <source>
        <dbReference type="ARBA" id="ARBA00023136"/>
    </source>
</evidence>
<dbReference type="EnsemblMetazoa" id="PPA15288.1">
    <property type="protein sequence ID" value="PPA15288.1"/>
    <property type="gene ID" value="WBGene00104842"/>
</dbReference>